<evidence type="ECO:0000256" key="2">
    <source>
        <dbReference type="ARBA" id="ARBA00007613"/>
    </source>
</evidence>
<evidence type="ECO:0000256" key="5">
    <source>
        <dbReference type="ARBA" id="ARBA00022692"/>
    </source>
</evidence>
<keyword evidence="3" id="KW-0813">Transport</keyword>
<comment type="similarity">
    <text evidence="2">Belongs to the outer membrane factor (OMF) (TC 1.B.17) family.</text>
</comment>
<dbReference type="PANTHER" id="PTHR30026">
    <property type="entry name" value="OUTER MEMBRANE PROTEIN TOLC"/>
    <property type="match status" value="1"/>
</dbReference>
<comment type="caution">
    <text evidence="9">The sequence shown here is derived from an EMBL/GenBank/DDBJ whole genome shotgun (WGS) entry which is preliminary data.</text>
</comment>
<dbReference type="InterPro" id="IPR010130">
    <property type="entry name" value="T1SS_OMP_TolC"/>
</dbReference>
<sequence>MVLTLGVAICVGQGARAQTLMQALAEAYNNNPTLNQARAQLRVTDEGVPIAKSTGRPTATASLERGHVSSWSTSPGNGLPHYSSHYNPSTVALQIVQPIFQGFRTRNSVKQAEAAVLAQRESLKNTEQQVLLDAVTAYMDVIRDGAIVQLRERDLEFLDEQVGASRDRFEVGEGTRTDVSQAQARAASARSELNLARANLTTSRAVFQQIIGIKPQRLVGRTKVYGTLPRSVDGAVQIGRAEHPAIRASEMNIDAALYAVKVVEAEMLPTMTLEGNLSRQWQPSSSFDGRVDTASVYARVRVPLYQGGGVSARVRQAKEELGVARIQLDVNRDLVQSNIIASWGQLQAAMASIIAGRAAVAANQLALDGVIEEQKVGQRTTLDVLDAQRELINARVSLVTAERNKVVAAYTLLSTIGRLKAESLGLQVTAYNPEAHFEKVEDKWFGLRTPDGR</sequence>
<comment type="subcellular location">
    <subcellularLocation>
        <location evidence="1">Cell outer membrane</location>
    </subcellularLocation>
</comment>
<name>A0ABT3HAQ3_9HYPH</name>
<dbReference type="NCBIfam" id="TIGR01844">
    <property type="entry name" value="type_I_sec_TolC"/>
    <property type="match status" value="1"/>
</dbReference>
<evidence type="ECO:0000256" key="3">
    <source>
        <dbReference type="ARBA" id="ARBA00022448"/>
    </source>
</evidence>
<keyword evidence="7" id="KW-0998">Cell outer membrane</keyword>
<evidence type="ECO:0000313" key="9">
    <source>
        <dbReference type="EMBL" id="MCW2307477.1"/>
    </source>
</evidence>
<dbReference type="EMBL" id="JAOQNS010000004">
    <property type="protein sequence ID" value="MCW2307477.1"/>
    <property type="molecule type" value="Genomic_DNA"/>
</dbReference>
<reference evidence="10" key="1">
    <citation type="submission" date="2023-07" db="EMBL/GenBank/DDBJ databases">
        <title>Genome sequencing of Purple Non-Sulfur Bacteria from various extreme environments.</title>
        <authorList>
            <person name="Mayer M."/>
        </authorList>
    </citation>
    <scope>NUCLEOTIDE SEQUENCE [LARGE SCALE GENOMIC DNA]</scope>
    <source>
        <strain evidence="10">DSM 17935</strain>
    </source>
</reference>
<proteinExistence type="inferred from homology"/>
<dbReference type="SUPFAM" id="SSF56954">
    <property type="entry name" value="Outer membrane efflux proteins (OEP)"/>
    <property type="match status" value="1"/>
</dbReference>
<protein>
    <submittedName>
        <fullName evidence="9">Outer membrane protein</fullName>
    </submittedName>
</protein>
<dbReference type="Pfam" id="PF02321">
    <property type="entry name" value="OEP"/>
    <property type="match status" value="2"/>
</dbReference>
<evidence type="ECO:0000256" key="1">
    <source>
        <dbReference type="ARBA" id="ARBA00004442"/>
    </source>
</evidence>
<gene>
    <name evidence="9" type="ORF">M2319_001808</name>
</gene>
<organism evidence="9 10">
    <name type="scientific">Rhodobium gokarnense</name>
    <dbReference type="NCBI Taxonomy" id="364296"/>
    <lineage>
        <taxon>Bacteria</taxon>
        <taxon>Pseudomonadati</taxon>
        <taxon>Pseudomonadota</taxon>
        <taxon>Alphaproteobacteria</taxon>
        <taxon>Hyphomicrobiales</taxon>
        <taxon>Rhodobiaceae</taxon>
        <taxon>Rhodobium</taxon>
    </lineage>
</organism>
<keyword evidence="6" id="KW-0472">Membrane</keyword>
<accession>A0ABT3HAQ3</accession>
<keyword evidence="5" id="KW-0812">Transmembrane</keyword>
<evidence type="ECO:0000313" key="10">
    <source>
        <dbReference type="Proteomes" id="UP001209755"/>
    </source>
</evidence>
<evidence type="ECO:0000256" key="6">
    <source>
        <dbReference type="ARBA" id="ARBA00023136"/>
    </source>
</evidence>
<dbReference type="Gene3D" id="1.20.1600.10">
    <property type="entry name" value="Outer membrane efflux proteins (OEP)"/>
    <property type="match status" value="1"/>
</dbReference>
<keyword evidence="10" id="KW-1185">Reference proteome</keyword>
<evidence type="ECO:0000256" key="4">
    <source>
        <dbReference type="ARBA" id="ARBA00022452"/>
    </source>
</evidence>
<feature type="region of interest" description="Disordered" evidence="8">
    <location>
        <begin position="50"/>
        <end position="74"/>
    </location>
</feature>
<dbReference type="PANTHER" id="PTHR30026:SF22">
    <property type="entry name" value="OUTER MEMBRANE EFFLUX PROTEIN"/>
    <property type="match status" value="1"/>
</dbReference>
<evidence type="ECO:0000256" key="8">
    <source>
        <dbReference type="SAM" id="MobiDB-lite"/>
    </source>
</evidence>
<dbReference type="Proteomes" id="UP001209755">
    <property type="component" value="Unassembled WGS sequence"/>
</dbReference>
<evidence type="ECO:0000256" key="7">
    <source>
        <dbReference type="ARBA" id="ARBA00023237"/>
    </source>
</evidence>
<dbReference type="RefSeq" id="WP_264601129.1">
    <property type="nucleotide sequence ID" value="NZ_JAOQNS010000004.1"/>
</dbReference>
<dbReference type="InterPro" id="IPR051906">
    <property type="entry name" value="TolC-like"/>
</dbReference>
<dbReference type="InterPro" id="IPR003423">
    <property type="entry name" value="OMP_efflux"/>
</dbReference>
<keyword evidence="4" id="KW-1134">Transmembrane beta strand</keyword>